<evidence type="ECO:0000313" key="2">
    <source>
        <dbReference type="Proteomes" id="UP000249417"/>
    </source>
</evidence>
<evidence type="ECO:0000313" key="1">
    <source>
        <dbReference type="EMBL" id="PZQ46551.1"/>
    </source>
</evidence>
<dbReference type="AlphaFoldDB" id="A0A2W5MZ50"/>
<dbReference type="EMBL" id="QFQB01000025">
    <property type="protein sequence ID" value="PZQ46551.1"/>
    <property type="molecule type" value="Genomic_DNA"/>
</dbReference>
<sequence length="83" mass="9198">MVEAPQDSVSCVEFFDKAEDPDTCKCKGIVLSAYGALRHSGVSDREAIKIVTKVLKYHHPSPSIEAKTVVECWVFEQSQQSVN</sequence>
<proteinExistence type="predicted"/>
<organism evidence="1 2">
    <name type="scientific">Micavibrio aeruginosavorus</name>
    <dbReference type="NCBI Taxonomy" id="349221"/>
    <lineage>
        <taxon>Bacteria</taxon>
        <taxon>Pseudomonadati</taxon>
        <taxon>Bdellovibrionota</taxon>
        <taxon>Bdellovibrionia</taxon>
        <taxon>Bdellovibrionales</taxon>
        <taxon>Pseudobdellovibrionaceae</taxon>
        <taxon>Micavibrio</taxon>
    </lineage>
</organism>
<name>A0A2W5MZ50_9BACT</name>
<dbReference type="Proteomes" id="UP000249417">
    <property type="component" value="Unassembled WGS sequence"/>
</dbReference>
<comment type="caution">
    <text evidence="1">The sequence shown here is derived from an EMBL/GenBank/DDBJ whole genome shotgun (WGS) entry which is preliminary data.</text>
</comment>
<protein>
    <submittedName>
        <fullName evidence="1">Uncharacterized protein</fullName>
    </submittedName>
</protein>
<gene>
    <name evidence="1" type="ORF">DI551_04915</name>
</gene>
<reference evidence="1 2" key="1">
    <citation type="submission" date="2017-08" db="EMBL/GenBank/DDBJ databases">
        <title>Infants hospitalized years apart are colonized by the same room-sourced microbial strains.</title>
        <authorList>
            <person name="Brooks B."/>
            <person name="Olm M.R."/>
            <person name="Firek B.A."/>
            <person name="Baker R."/>
            <person name="Thomas B.C."/>
            <person name="Morowitz M.J."/>
            <person name="Banfield J.F."/>
        </authorList>
    </citation>
    <scope>NUCLEOTIDE SEQUENCE [LARGE SCALE GENOMIC DNA]</scope>
    <source>
        <strain evidence="1">S2_005_002_R2_29</strain>
    </source>
</reference>
<accession>A0A2W5MZ50</accession>